<organism evidence="1">
    <name type="scientific">feces metagenome</name>
    <dbReference type="NCBI Taxonomy" id="1861841"/>
    <lineage>
        <taxon>unclassified sequences</taxon>
        <taxon>metagenomes</taxon>
        <taxon>organismal metagenomes</taxon>
    </lineage>
</organism>
<name>A0A7M2QN20_9ZZZZ</name>
<proteinExistence type="predicted"/>
<accession>A0A7M2QN20</accession>
<evidence type="ECO:0000313" key="1">
    <source>
        <dbReference type="EMBL" id="QOV05513.1"/>
    </source>
</evidence>
<dbReference type="AlphaFoldDB" id="A0A7M2QN20"/>
<protein>
    <submittedName>
        <fullName evidence="1">Uncharacterized protein</fullName>
    </submittedName>
</protein>
<reference evidence="1" key="1">
    <citation type="submission" date="2020-09" db="EMBL/GenBank/DDBJ databases">
        <authorList>
            <person name="Eze J.U."/>
            <person name="Rahube T.O."/>
        </authorList>
    </citation>
    <scope>NUCLEOTIDE SEQUENCE</scope>
</reference>
<dbReference type="EMBL" id="MT993626">
    <property type="protein sequence ID" value="QOV05513.1"/>
    <property type="molecule type" value="Genomic_DNA"/>
</dbReference>
<sequence length="258" mass="25922">MTFWIAGAGLAMGAIGMAGSSATQSAAASGAIATTKGQLKVQKANQSNENAKAGFANFMTAFNNNRQLTQFGKAKAAAQSNASLAKDNATATTFEQRLQQSEARGALAANMGFSGSAGASFDAIEGSARLRDARVNQNVKDGKNQLNYAMAQQQLGLIDNGLMGLDMTVNSGGVNASVMAPAVTGGTNYLSAIANSNILDSVGKIAAAWPGGGLSRTANLTGGGLGLKTGGGAGLTMPSASTSFFNLGNTASVNYSLF</sequence>